<evidence type="ECO:0000259" key="9">
    <source>
        <dbReference type="Pfam" id="PF19269"/>
    </source>
</evidence>
<dbReference type="GO" id="GO:0005524">
    <property type="term" value="F:ATP binding"/>
    <property type="evidence" value="ECO:0007669"/>
    <property type="project" value="UniProtKB-UniRule"/>
</dbReference>
<comment type="caution">
    <text evidence="7">Lacks conserved residue(s) required for the propagation of feature annotation.</text>
</comment>
<keyword evidence="4 7" id="KW-0067">ATP-binding</keyword>
<keyword evidence="2 7" id="KW-0436">Ligase</keyword>
<dbReference type="GO" id="GO:0004818">
    <property type="term" value="F:glutamate-tRNA ligase activity"/>
    <property type="evidence" value="ECO:0007669"/>
    <property type="project" value="UniProtKB-UniRule"/>
</dbReference>
<comment type="subunit">
    <text evidence="7">Monomer.</text>
</comment>
<dbReference type="NCBIfam" id="TIGR00464">
    <property type="entry name" value="gltX_bact"/>
    <property type="match status" value="1"/>
</dbReference>
<evidence type="ECO:0000313" key="11">
    <source>
        <dbReference type="Proteomes" id="UP000275925"/>
    </source>
</evidence>
<dbReference type="GO" id="GO:0000049">
    <property type="term" value="F:tRNA binding"/>
    <property type="evidence" value="ECO:0007669"/>
    <property type="project" value="InterPro"/>
</dbReference>
<dbReference type="Gene3D" id="3.40.50.620">
    <property type="entry name" value="HUPs"/>
    <property type="match status" value="2"/>
</dbReference>
<dbReference type="AlphaFoldDB" id="A0A388TGV2"/>
<name>A0A388TGV2_9BACT</name>
<dbReference type="InterPro" id="IPR049940">
    <property type="entry name" value="GluQ/Sye"/>
</dbReference>
<keyword evidence="3 7" id="KW-0547">Nucleotide-binding</keyword>
<evidence type="ECO:0000313" key="10">
    <source>
        <dbReference type="EMBL" id="GBR75904.1"/>
    </source>
</evidence>
<protein>
    <recommendedName>
        <fullName evidence="7">Glutamate--tRNA ligase</fullName>
        <ecNumber evidence="7">6.1.1.17</ecNumber>
    </recommendedName>
    <alternativeName>
        <fullName evidence="7">Glutamyl-tRNA synthetase</fullName>
        <shortName evidence="7">GluRS</shortName>
    </alternativeName>
</protein>
<feature type="domain" description="Glutamyl/glutaminyl-tRNA synthetase class Ib catalytic" evidence="8">
    <location>
        <begin position="3"/>
        <end position="98"/>
    </location>
</feature>
<comment type="caution">
    <text evidence="10">The sequence shown here is derived from an EMBL/GenBank/DDBJ whole genome shotgun (WGS) entry which is preliminary data.</text>
</comment>
<dbReference type="Pfam" id="PF19269">
    <property type="entry name" value="Anticodon_2"/>
    <property type="match status" value="1"/>
</dbReference>
<dbReference type="Proteomes" id="UP000275925">
    <property type="component" value="Unassembled WGS sequence"/>
</dbReference>
<evidence type="ECO:0000256" key="5">
    <source>
        <dbReference type="ARBA" id="ARBA00022917"/>
    </source>
</evidence>
<dbReference type="PRINTS" id="PR00987">
    <property type="entry name" value="TRNASYNTHGLU"/>
</dbReference>
<keyword evidence="6 7" id="KW-0030">Aminoacyl-tRNA synthetase</keyword>
<dbReference type="InterPro" id="IPR033910">
    <property type="entry name" value="GluRS_core"/>
</dbReference>
<sequence length="417" mass="47020">MCIKVRFAPSPTGNLHIGSARTALFNYLFARRHGGQFVLRVEDTDQERSRQEFTDDILAGLGWLGLQSGEPPIYQNSRRSLHLEYVDKLLREGRAYEQDGAVYFKIPTEGETVIEDLVKGRIVFQNKDFKNQVIRKSDGSATYNFAVVLDDALMGITHIIRGEDHISNTPKQIFLYAALGFALPRFAHIPMILGQDRAKLSKRHGATSINEYRREGFLPEAIVNYLALLGWTPADGTELMSLDELGQKFDLDRVSKSNSIFDLGKLRWLNAQKLKNYTAENLKKLYPDLDIEILRVIKDDMVLLADVPELAKVFTAEEIVYAPEQIEELKTPSARQVLLEINEKIDGIYNGTIQEQYGKAQDLLNDVVQCTGLKRGAVFHPLRLALTACQSGPGLKFLLTLLGREKVKERLGNALRS</sequence>
<accession>A0A388TGV2</accession>
<proteinExistence type="inferred from homology"/>
<dbReference type="GO" id="GO:0005829">
    <property type="term" value="C:cytosol"/>
    <property type="evidence" value="ECO:0007669"/>
    <property type="project" value="TreeGrafter"/>
</dbReference>
<dbReference type="InterPro" id="IPR004527">
    <property type="entry name" value="Glu-tRNA-ligase_bac/mito"/>
</dbReference>
<comment type="catalytic activity">
    <reaction evidence="7">
        <text>tRNA(Glu) + L-glutamate + ATP = L-glutamyl-tRNA(Glu) + AMP + diphosphate</text>
        <dbReference type="Rhea" id="RHEA:23540"/>
        <dbReference type="Rhea" id="RHEA-COMP:9663"/>
        <dbReference type="Rhea" id="RHEA-COMP:9680"/>
        <dbReference type="ChEBI" id="CHEBI:29985"/>
        <dbReference type="ChEBI" id="CHEBI:30616"/>
        <dbReference type="ChEBI" id="CHEBI:33019"/>
        <dbReference type="ChEBI" id="CHEBI:78442"/>
        <dbReference type="ChEBI" id="CHEBI:78520"/>
        <dbReference type="ChEBI" id="CHEBI:456215"/>
        <dbReference type="EC" id="6.1.1.17"/>
    </reaction>
</comment>
<dbReference type="SUPFAM" id="SSF48163">
    <property type="entry name" value="An anticodon-binding domain of class I aminoacyl-tRNA synthetases"/>
    <property type="match status" value="1"/>
</dbReference>
<comment type="function">
    <text evidence="7">Catalyzes the attachment of glutamate to tRNA(Glu) in a two-step reaction: glutamate is first activated by ATP to form Glu-AMP and then transferred to the acceptor end of tRNA(Glu).</text>
</comment>
<dbReference type="SUPFAM" id="SSF52374">
    <property type="entry name" value="Nucleotidylyl transferase"/>
    <property type="match status" value="1"/>
</dbReference>
<evidence type="ECO:0000256" key="2">
    <source>
        <dbReference type="ARBA" id="ARBA00022598"/>
    </source>
</evidence>
<dbReference type="GO" id="GO:0008270">
    <property type="term" value="F:zinc ion binding"/>
    <property type="evidence" value="ECO:0007669"/>
    <property type="project" value="InterPro"/>
</dbReference>
<dbReference type="InterPro" id="IPR000924">
    <property type="entry name" value="Glu/Gln-tRNA-synth"/>
</dbReference>
<keyword evidence="11" id="KW-1185">Reference proteome</keyword>
<evidence type="ECO:0000256" key="4">
    <source>
        <dbReference type="ARBA" id="ARBA00022840"/>
    </source>
</evidence>
<gene>
    <name evidence="7 10" type="primary">gltX</name>
    <name evidence="10" type="ORF">NO2_0532</name>
</gene>
<evidence type="ECO:0000256" key="3">
    <source>
        <dbReference type="ARBA" id="ARBA00022741"/>
    </source>
</evidence>
<dbReference type="CDD" id="cd00808">
    <property type="entry name" value="GluRS_core"/>
    <property type="match status" value="1"/>
</dbReference>
<dbReference type="InterPro" id="IPR020058">
    <property type="entry name" value="Glu/Gln-tRNA-synth_Ib_cat-dom"/>
</dbReference>
<dbReference type="PANTHER" id="PTHR43311:SF2">
    <property type="entry name" value="GLUTAMATE--TRNA LIGASE, MITOCHONDRIAL-RELATED"/>
    <property type="match status" value="1"/>
</dbReference>
<dbReference type="Gene3D" id="1.10.10.350">
    <property type="match status" value="1"/>
</dbReference>
<evidence type="ECO:0000256" key="1">
    <source>
        <dbReference type="ARBA" id="ARBA00007894"/>
    </source>
</evidence>
<feature type="short sequence motif" description="'HIGH' region" evidence="7">
    <location>
        <begin position="9"/>
        <end position="19"/>
    </location>
</feature>
<dbReference type="EMBL" id="BGZO01000010">
    <property type="protein sequence ID" value="GBR75904.1"/>
    <property type="molecule type" value="Genomic_DNA"/>
</dbReference>
<dbReference type="PANTHER" id="PTHR43311">
    <property type="entry name" value="GLUTAMATE--TRNA LIGASE"/>
    <property type="match status" value="1"/>
</dbReference>
<comment type="subcellular location">
    <subcellularLocation>
        <location evidence="7">Cytoplasm</location>
    </subcellularLocation>
</comment>
<comment type="similarity">
    <text evidence="1 7">Belongs to the class-I aminoacyl-tRNA synthetase family. Glutamate--tRNA ligase type 1 subfamily.</text>
</comment>
<evidence type="ECO:0000259" key="8">
    <source>
        <dbReference type="Pfam" id="PF00749"/>
    </source>
</evidence>
<dbReference type="InterPro" id="IPR008925">
    <property type="entry name" value="aa_tRNA-synth_I_cd-bd_sf"/>
</dbReference>
<evidence type="ECO:0000256" key="6">
    <source>
        <dbReference type="ARBA" id="ARBA00023146"/>
    </source>
</evidence>
<dbReference type="GO" id="GO:0006424">
    <property type="term" value="P:glutamyl-tRNA aminoacylation"/>
    <property type="evidence" value="ECO:0007669"/>
    <property type="project" value="UniProtKB-UniRule"/>
</dbReference>
<keyword evidence="7" id="KW-0963">Cytoplasm</keyword>
<feature type="binding site" evidence="7">
    <location>
        <position position="202"/>
    </location>
    <ligand>
        <name>ATP</name>
        <dbReference type="ChEBI" id="CHEBI:30616"/>
    </ligand>
</feature>
<dbReference type="InterPro" id="IPR045462">
    <property type="entry name" value="aa-tRNA-synth_I_cd-bd"/>
</dbReference>
<dbReference type="EC" id="6.1.1.17" evidence="7"/>
<feature type="domain" description="Glutamyl/glutaminyl-tRNA synthetase class Ib catalytic" evidence="8">
    <location>
        <begin position="101"/>
        <end position="268"/>
    </location>
</feature>
<keyword evidence="5 7" id="KW-0648">Protein biosynthesis</keyword>
<evidence type="ECO:0000256" key="7">
    <source>
        <dbReference type="HAMAP-Rule" id="MF_00022"/>
    </source>
</evidence>
<dbReference type="InterPro" id="IPR014729">
    <property type="entry name" value="Rossmann-like_a/b/a_fold"/>
</dbReference>
<feature type="short sequence motif" description="'KMSKS' region" evidence="7">
    <location>
        <begin position="199"/>
        <end position="203"/>
    </location>
</feature>
<reference evidence="10 11" key="1">
    <citation type="journal article" date="2019" name="ISME J.">
        <title>Genome analyses of uncultured TG2/ZB3 bacteria in 'Margulisbacteria' specifically attached to ectosymbiotic spirochetes of protists in the termite gut.</title>
        <authorList>
            <person name="Utami Y.D."/>
            <person name="Kuwahara H."/>
            <person name="Igai K."/>
            <person name="Murakami T."/>
            <person name="Sugaya K."/>
            <person name="Morikawa T."/>
            <person name="Nagura Y."/>
            <person name="Yuki M."/>
            <person name="Deevong P."/>
            <person name="Inoue T."/>
            <person name="Kihara K."/>
            <person name="Lo N."/>
            <person name="Yamada A."/>
            <person name="Ohkuma M."/>
            <person name="Hongoh Y."/>
        </authorList>
    </citation>
    <scope>NUCLEOTIDE SEQUENCE [LARGE SCALE GENOMIC DNA]</scope>
    <source>
        <strain evidence="10">NkOx7-02</strain>
    </source>
</reference>
<dbReference type="HAMAP" id="MF_00022">
    <property type="entry name" value="Glu_tRNA_synth_type1"/>
    <property type="match status" value="1"/>
</dbReference>
<dbReference type="InterPro" id="IPR020751">
    <property type="entry name" value="aa-tRNA-synth_I_codon-bd_sub2"/>
</dbReference>
<feature type="domain" description="Aminoacyl-tRNA synthetase class I anticodon-binding" evidence="9">
    <location>
        <begin position="278"/>
        <end position="415"/>
    </location>
</feature>
<dbReference type="Pfam" id="PF00749">
    <property type="entry name" value="tRNA-synt_1c"/>
    <property type="match status" value="2"/>
</dbReference>
<organism evidence="10 11">
    <name type="scientific">Candidatus Termititenax persephonae</name>
    <dbReference type="NCBI Taxonomy" id="2218525"/>
    <lineage>
        <taxon>Bacteria</taxon>
        <taxon>Bacillati</taxon>
        <taxon>Candidatus Margulisiibacteriota</taxon>
        <taxon>Candidatus Termititenacia</taxon>
        <taxon>Candidatus Termititenacales</taxon>
        <taxon>Candidatus Termititenacaceae</taxon>
        <taxon>Candidatus Termititenax</taxon>
    </lineage>
</organism>